<dbReference type="GO" id="GO:0005524">
    <property type="term" value="F:ATP binding"/>
    <property type="evidence" value="ECO:0007669"/>
    <property type="project" value="UniProtKB-KW"/>
</dbReference>
<dbReference type="Gene3D" id="1.20.1270.280">
    <property type="match status" value="1"/>
</dbReference>
<evidence type="ECO:0000256" key="15">
    <source>
        <dbReference type="SAM" id="Coils"/>
    </source>
</evidence>
<dbReference type="KEGG" id="gtt:GUITHDRAFT_89621"/>
<dbReference type="InterPro" id="IPR042222">
    <property type="entry name" value="Dynein_2_N"/>
</dbReference>
<dbReference type="InterPro" id="IPR004273">
    <property type="entry name" value="Dynein_heavy_D6_P-loop"/>
</dbReference>
<dbReference type="SMART" id="SM00382">
    <property type="entry name" value="AAA"/>
    <property type="match status" value="3"/>
</dbReference>
<dbReference type="InterPro" id="IPR043160">
    <property type="entry name" value="Dynein_C_barrel"/>
</dbReference>
<evidence type="ECO:0000256" key="12">
    <source>
        <dbReference type="ARBA" id="ARBA00023175"/>
    </source>
</evidence>
<reference evidence="18" key="3">
    <citation type="submission" date="2015-06" db="UniProtKB">
        <authorList>
            <consortium name="EnsemblProtists"/>
        </authorList>
    </citation>
    <scope>IDENTIFICATION</scope>
</reference>
<evidence type="ECO:0000256" key="2">
    <source>
        <dbReference type="ARBA" id="ARBA00004430"/>
    </source>
</evidence>
<keyword evidence="4" id="KW-0963">Cytoplasm</keyword>
<dbReference type="Gene3D" id="3.10.490.20">
    <property type="match status" value="1"/>
</dbReference>
<dbReference type="InterPro" id="IPR041589">
    <property type="entry name" value="DNAH3_AAA_lid_1"/>
</dbReference>
<evidence type="ECO:0000256" key="8">
    <source>
        <dbReference type="ARBA" id="ARBA00022840"/>
    </source>
</evidence>
<dbReference type="Pfam" id="PF18199">
    <property type="entry name" value="Dynein_C"/>
    <property type="match status" value="1"/>
</dbReference>
<dbReference type="Pfam" id="PF17852">
    <property type="entry name" value="Dynein_AAA_lid"/>
    <property type="match status" value="1"/>
</dbReference>
<feature type="domain" description="AAA+ ATPase" evidence="16">
    <location>
        <begin position="2747"/>
        <end position="3141"/>
    </location>
</feature>
<dbReference type="Pfam" id="PF12777">
    <property type="entry name" value="MT"/>
    <property type="match status" value="1"/>
</dbReference>
<dbReference type="Gene3D" id="1.10.287.2620">
    <property type="match status" value="1"/>
</dbReference>
<dbReference type="Pfam" id="PF12775">
    <property type="entry name" value="AAA_7"/>
    <property type="match status" value="1"/>
</dbReference>
<dbReference type="Gene3D" id="1.10.8.1220">
    <property type="match status" value="1"/>
</dbReference>
<dbReference type="RefSeq" id="XP_005824575.1">
    <property type="nucleotide sequence ID" value="XM_005824518.1"/>
</dbReference>
<dbReference type="Pfam" id="PF25007">
    <property type="entry name" value="DYH2-5-8_CC"/>
    <property type="match status" value="1"/>
</dbReference>
<dbReference type="Pfam" id="PF17857">
    <property type="entry name" value="AAA_lid_1"/>
    <property type="match status" value="1"/>
</dbReference>
<dbReference type="InterPro" id="IPR042228">
    <property type="entry name" value="Dynein_linker_3"/>
</dbReference>
<dbReference type="HOGENOM" id="CLU_000038_9_1_1"/>
<evidence type="ECO:0000313" key="18">
    <source>
        <dbReference type="EnsemblProtists" id="EKX37595"/>
    </source>
</evidence>
<keyword evidence="13" id="KW-0206">Cytoskeleton</keyword>
<dbReference type="GO" id="GO:0051959">
    <property type="term" value="F:dynein light intermediate chain binding"/>
    <property type="evidence" value="ECO:0007669"/>
    <property type="project" value="InterPro"/>
</dbReference>
<evidence type="ECO:0000256" key="4">
    <source>
        <dbReference type="ARBA" id="ARBA00022490"/>
    </source>
</evidence>
<dbReference type="InterPro" id="IPR035699">
    <property type="entry name" value="AAA_6"/>
</dbReference>
<dbReference type="GO" id="GO:0005930">
    <property type="term" value="C:axoneme"/>
    <property type="evidence" value="ECO:0007669"/>
    <property type="project" value="UniProtKB-SubCell"/>
</dbReference>
<dbReference type="Pfam" id="PF12781">
    <property type="entry name" value="AAA_9"/>
    <property type="match status" value="1"/>
</dbReference>
<dbReference type="InterPro" id="IPR056759">
    <property type="entry name" value="DYH2-5-8_CC"/>
</dbReference>
<comment type="similarity">
    <text evidence="3">Belongs to the dynein heavy chain family.</text>
</comment>
<keyword evidence="12" id="KW-0505">Motor protein</keyword>
<name>L1IP49_GUITC</name>
<organism evidence="17">
    <name type="scientific">Guillardia theta (strain CCMP2712)</name>
    <name type="common">Cryptophyte</name>
    <dbReference type="NCBI Taxonomy" id="905079"/>
    <lineage>
        <taxon>Eukaryota</taxon>
        <taxon>Cryptophyceae</taxon>
        <taxon>Pyrenomonadales</taxon>
        <taxon>Geminigeraceae</taxon>
        <taxon>Guillardia</taxon>
    </lineage>
</organism>
<dbReference type="GeneID" id="17294347"/>
<dbReference type="Gene3D" id="1.10.472.130">
    <property type="match status" value="1"/>
</dbReference>
<feature type="coiled-coil region" evidence="15">
    <location>
        <begin position="3525"/>
        <end position="3601"/>
    </location>
</feature>
<evidence type="ECO:0000256" key="10">
    <source>
        <dbReference type="ARBA" id="ARBA00023054"/>
    </source>
</evidence>
<dbReference type="CDD" id="cd00009">
    <property type="entry name" value="AAA"/>
    <property type="match status" value="1"/>
</dbReference>
<feature type="coiled-coil region" evidence="15">
    <location>
        <begin position="3008"/>
        <end position="3074"/>
    </location>
</feature>
<reference evidence="19" key="2">
    <citation type="submission" date="2012-11" db="EMBL/GenBank/DDBJ databases">
        <authorList>
            <person name="Kuo A."/>
            <person name="Curtis B.A."/>
            <person name="Tanifuji G."/>
            <person name="Burki F."/>
            <person name="Gruber A."/>
            <person name="Irimia M."/>
            <person name="Maruyama S."/>
            <person name="Arias M.C."/>
            <person name="Ball S.G."/>
            <person name="Gile G.H."/>
            <person name="Hirakawa Y."/>
            <person name="Hopkins J.F."/>
            <person name="Rensing S.A."/>
            <person name="Schmutz J."/>
            <person name="Symeonidi A."/>
            <person name="Elias M."/>
            <person name="Eveleigh R.J."/>
            <person name="Herman E.K."/>
            <person name="Klute M.J."/>
            <person name="Nakayama T."/>
            <person name="Obornik M."/>
            <person name="Reyes-Prieto A."/>
            <person name="Armbrust E.V."/>
            <person name="Aves S.J."/>
            <person name="Beiko R.G."/>
            <person name="Coutinho P."/>
            <person name="Dacks J.B."/>
            <person name="Durnford D.G."/>
            <person name="Fast N.M."/>
            <person name="Green B.R."/>
            <person name="Grisdale C."/>
            <person name="Hempe F."/>
            <person name="Henrissat B."/>
            <person name="Hoppner M.P."/>
            <person name="Ishida K.-I."/>
            <person name="Kim E."/>
            <person name="Koreny L."/>
            <person name="Kroth P.G."/>
            <person name="Liu Y."/>
            <person name="Malik S.-B."/>
            <person name="Maier U.G."/>
            <person name="McRose D."/>
            <person name="Mock T."/>
            <person name="Neilson J.A."/>
            <person name="Onodera N.T."/>
            <person name="Poole A.M."/>
            <person name="Pritham E.J."/>
            <person name="Richards T.A."/>
            <person name="Rocap G."/>
            <person name="Roy S.W."/>
            <person name="Sarai C."/>
            <person name="Schaack S."/>
            <person name="Shirato S."/>
            <person name="Slamovits C.H."/>
            <person name="Spencer D.F."/>
            <person name="Suzuki S."/>
            <person name="Worden A.Z."/>
            <person name="Zauner S."/>
            <person name="Barry K."/>
            <person name="Bell C."/>
            <person name="Bharti A.K."/>
            <person name="Crow J.A."/>
            <person name="Grimwood J."/>
            <person name="Kramer R."/>
            <person name="Lindquist E."/>
            <person name="Lucas S."/>
            <person name="Salamov A."/>
            <person name="McFadden G.I."/>
            <person name="Lane C.E."/>
            <person name="Keeling P.J."/>
            <person name="Gray M.W."/>
            <person name="Grigoriev I.V."/>
            <person name="Archibald J.M."/>
        </authorList>
    </citation>
    <scope>NUCLEOTIDE SEQUENCE</scope>
    <source>
        <strain evidence="19">CCMP2712</strain>
    </source>
</reference>
<dbReference type="InterPro" id="IPR026983">
    <property type="entry name" value="DHC"/>
</dbReference>
<dbReference type="EnsemblProtists" id="EKX37595">
    <property type="protein sequence ID" value="EKX37595"/>
    <property type="gene ID" value="GUITHDRAFT_89621"/>
</dbReference>
<dbReference type="Pfam" id="PF12774">
    <property type="entry name" value="AAA_6"/>
    <property type="match status" value="1"/>
</dbReference>
<keyword evidence="10 15" id="KW-0175">Coiled coil</keyword>
<dbReference type="eggNOG" id="KOG3595">
    <property type="taxonomic scope" value="Eukaryota"/>
</dbReference>
<dbReference type="PANTHER" id="PTHR45703">
    <property type="entry name" value="DYNEIN HEAVY CHAIN"/>
    <property type="match status" value="1"/>
</dbReference>
<keyword evidence="7" id="KW-0547">Nucleotide-binding</keyword>
<evidence type="ECO:0000313" key="19">
    <source>
        <dbReference type="Proteomes" id="UP000011087"/>
    </source>
</evidence>
<keyword evidence="14" id="KW-0966">Cell projection</keyword>
<dbReference type="PaxDb" id="55529-EKX37595"/>
<feature type="coiled-coil region" evidence="15">
    <location>
        <begin position="1173"/>
        <end position="1200"/>
    </location>
</feature>
<dbReference type="InterPro" id="IPR041658">
    <property type="entry name" value="AAA_lid_11"/>
</dbReference>
<keyword evidence="5" id="KW-0493">Microtubule</keyword>
<dbReference type="Gene3D" id="1.10.8.720">
    <property type="entry name" value="Region D6 of dynein motor"/>
    <property type="match status" value="1"/>
</dbReference>
<keyword evidence="6" id="KW-0677">Repeat</keyword>
<dbReference type="InterPro" id="IPR042219">
    <property type="entry name" value="AAA_lid_11_sf"/>
</dbReference>
<evidence type="ECO:0000256" key="14">
    <source>
        <dbReference type="ARBA" id="ARBA00023273"/>
    </source>
</evidence>
<dbReference type="InterPro" id="IPR027417">
    <property type="entry name" value="P-loop_NTPase"/>
</dbReference>
<dbReference type="GO" id="GO:0045505">
    <property type="term" value="F:dynein intermediate chain binding"/>
    <property type="evidence" value="ECO:0007669"/>
    <property type="project" value="InterPro"/>
</dbReference>
<feature type="domain" description="AAA+ ATPase" evidence="16">
    <location>
        <begin position="2404"/>
        <end position="2553"/>
    </location>
</feature>
<dbReference type="Gene3D" id="1.20.58.1120">
    <property type="match status" value="1"/>
</dbReference>
<accession>L1IP49</accession>
<gene>
    <name evidence="17" type="ORF">GUITHDRAFT_89621</name>
</gene>
<dbReference type="GO" id="GO:0008569">
    <property type="term" value="F:minus-end-directed microtubule motor activity"/>
    <property type="evidence" value="ECO:0007669"/>
    <property type="project" value="InterPro"/>
</dbReference>
<dbReference type="SUPFAM" id="SSF52540">
    <property type="entry name" value="P-loop containing nucleoside triphosphate hydrolases"/>
    <property type="match status" value="5"/>
</dbReference>
<dbReference type="Gene3D" id="3.40.50.300">
    <property type="entry name" value="P-loop containing nucleotide triphosphate hydrolases"/>
    <property type="match status" value="5"/>
</dbReference>
<dbReference type="InterPro" id="IPR013594">
    <property type="entry name" value="Dynein_heavy_tail"/>
</dbReference>
<dbReference type="PANTHER" id="PTHR45703:SF37">
    <property type="entry name" value="DYNEINS HEAVY CHAIN"/>
    <property type="match status" value="1"/>
</dbReference>
<dbReference type="InterPro" id="IPR024317">
    <property type="entry name" value="Dynein_heavy_chain_D4_dom"/>
</dbReference>
<keyword evidence="8" id="KW-0067">ATP-binding</keyword>
<dbReference type="Proteomes" id="UP000011087">
    <property type="component" value="Unassembled WGS sequence"/>
</dbReference>
<dbReference type="Pfam" id="PF08385">
    <property type="entry name" value="DHC_N1"/>
    <property type="match status" value="1"/>
</dbReference>
<evidence type="ECO:0000256" key="1">
    <source>
        <dbReference type="ARBA" id="ARBA00004229"/>
    </source>
</evidence>
<proteinExistence type="inferred from homology"/>
<protein>
    <recommendedName>
        <fullName evidence="16">AAA+ ATPase domain-containing protein</fullName>
    </recommendedName>
</protein>
<dbReference type="Gene3D" id="1.20.920.20">
    <property type="match status" value="1"/>
</dbReference>
<comment type="subcellular location">
    <subcellularLocation>
        <location evidence="2">Cytoplasm</location>
        <location evidence="2">Cytoskeleton</location>
        <location evidence="2">Cilium axoneme</location>
    </subcellularLocation>
    <subcellularLocation>
        <location evidence="1">Plastid</location>
        <location evidence="1">Chloroplast</location>
    </subcellularLocation>
</comment>
<dbReference type="GO" id="GO:0030286">
    <property type="term" value="C:dynein complex"/>
    <property type="evidence" value="ECO:0007669"/>
    <property type="project" value="UniProtKB-KW"/>
</dbReference>
<evidence type="ECO:0000256" key="9">
    <source>
        <dbReference type="ARBA" id="ARBA00023017"/>
    </source>
</evidence>
<dbReference type="InterPro" id="IPR041466">
    <property type="entry name" value="Dynein_AAA5_ext"/>
</dbReference>
<keyword evidence="11" id="KW-0969">Cilium</keyword>
<feature type="coiled-coil region" evidence="15">
    <location>
        <begin position="3220"/>
        <end position="3303"/>
    </location>
</feature>
<feature type="domain" description="AAA+ ATPase" evidence="16">
    <location>
        <begin position="1792"/>
        <end position="1956"/>
    </location>
</feature>
<evidence type="ECO:0000256" key="13">
    <source>
        <dbReference type="ARBA" id="ARBA00023212"/>
    </source>
</evidence>
<dbReference type="InterPro" id="IPR041228">
    <property type="entry name" value="Dynein_C"/>
</dbReference>
<dbReference type="Pfam" id="PF08393">
    <property type="entry name" value="DHC_N2"/>
    <property type="match status" value="1"/>
</dbReference>
<dbReference type="Gene3D" id="1.20.140.100">
    <property type="entry name" value="Dynein heavy chain, N-terminal domain 2"/>
    <property type="match status" value="1"/>
</dbReference>
<reference evidence="17 19" key="1">
    <citation type="journal article" date="2012" name="Nature">
        <title>Algal genomes reveal evolutionary mosaicism and the fate of nucleomorphs.</title>
        <authorList>
            <consortium name="DOE Joint Genome Institute"/>
            <person name="Curtis B.A."/>
            <person name="Tanifuji G."/>
            <person name="Burki F."/>
            <person name="Gruber A."/>
            <person name="Irimia M."/>
            <person name="Maruyama S."/>
            <person name="Arias M.C."/>
            <person name="Ball S.G."/>
            <person name="Gile G.H."/>
            <person name="Hirakawa Y."/>
            <person name="Hopkins J.F."/>
            <person name="Kuo A."/>
            <person name="Rensing S.A."/>
            <person name="Schmutz J."/>
            <person name="Symeonidi A."/>
            <person name="Elias M."/>
            <person name="Eveleigh R.J."/>
            <person name="Herman E.K."/>
            <person name="Klute M.J."/>
            <person name="Nakayama T."/>
            <person name="Obornik M."/>
            <person name="Reyes-Prieto A."/>
            <person name="Armbrust E.V."/>
            <person name="Aves S.J."/>
            <person name="Beiko R.G."/>
            <person name="Coutinho P."/>
            <person name="Dacks J.B."/>
            <person name="Durnford D.G."/>
            <person name="Fast N.M."/>
            <person name="Green B.R."/>
            <person name="Grisdale C.J."/>
            <person name="Hempel F."/>
            <person name="Henrissat B."/>
            <person name="Hoppner M.P."/>
            <person name="Ishida K."/>
            <person name="Kim E."/>
            <person name="Koreny L."/>
            <person name="Kroth P.G."/>
            <person name="Liu Y."/>
            <person name="Malik S.B."/>
            <person name="Maier U.G."/>
            <person name="McRose D."/>
            <person name="Mock T."/>
            <person name="Neilson J.A."/>
            <person name="Onodera N.T."/>
            <person name="Poole A.M."/>
            <person name="Pritham E.J."/>
            <person name="Richards T.A."/>
            <person name="Rocap G."/>
            <person name="Roy S.W."/>
            <person name="Sarai C."/>
            <person name="Schaack S."/>
            <person name="Shirato S."/>
            <person name="Slamovits C.H."/>
            <person name="Spencer D.F."/>
            <person name="Suzuki S."/>
            <person name="Worden A.Z."/>
            <person name="Zauner S."/>
            <person name="Barry K."/>
            <person name="Bell C."/>
            <person name="Bharti A.K."/>
            <person name="Crow J.A."/>
            <person name="Grimwood J."/>
            <person name="Kramer R."/>
            <person name="Lindquist E."/>
            <person name="Lucas S."/>
            <person name="Salamov A."/>
            <person name="McFadden G.I."/>
            <person name="Lane C.E."/>
            <person name="Keeling P.J."/>
            <person name="Gray M.W."/>
            <person name="Grigoriev I.V."/>
            <person name="Archibald J.M."/>
        </authorList>
    </citation>
    <scope>NUCLEOTIDE SEQUENCE</scope>
    <source>
        <strain evidence="17 19">CCMP2712</strain>
    </source>
</reference>
<dbReference type="Pfam" id="PF12780">
    <property type="entry name" value="AAA_8"/>
    <property type="match status" value="1"/>
</dbReference>
<dbReference type="Gene3D" id="1.20.920.30">
    <property type="match status" value="1"/>
</dbReference>
<sequence>MKEVEEFAREGGKSKLVFFLQADSQEAEDGAAAKPRIFLVDPQESVLVDRCIFFLKRKSDSINADTFEEDVMVGDFCTPLLDSISLLLSEVHSPILHEKSYDWKGIGKETVYTCLSCVDQLMNQVNEEMSTMYGGVSLEPVEDWIMEDPRAAEGLYNKMALDDEVLGYMELVLEQWCIQVHTVLHENEINRVMSLGPRSETTWWRKRSTKLFKIMEQLKGSQAKLVLGVCTAAKSKGVKRWRQLDEQMTDAMNDAKDNVRLLSDIDLLLEPFYSGDLSQVKLALPDLFARLKMICSVSKYYNTRRRSTRLLFKVGHQLIQISRKTLHDGGKILELEPDKALESVRTALELCRRYEEHVGNLRERLLSQKGKSLNIKNEDVMEEVAQFITRLEAVEVILETIHQFSTLKRAPIDGLDVIKLAFDEVLALLRSKPYDILDHSVTKFEEDFHEFQERISAIEVSIRDFIEVSFDEIPSIESALDLLSKLESILQRDSFKVHLEDKYNLIFYHYGQKLESIQEMYDKLKSNPPHLRNVPTVPGNVLWVRHLLYMVEDPMKRFKCSKVIMTAPESKKIIRLFNRVAKTLIEYETLWLQAWFKSIEQSKIGLQATLLVQHPVDSRLCVNFDPAVTQLIREGKILRRLGIKLPTSALNILQQESKFKSYYDSLNNFLSEYYKFLNRIPKSVQPLLESHLQEMELVIRPGLVSLTWQSMNIDGYLVRMHSLLLKLSVLLQGVSDVLDLRVAKNLSFIRNMSLIRFPEEGKFSIDEFITLQKQELQKYASFLQGKRSEVLESLHEVIDKIRHFSSEFGNEWTILPDRIEDFMQFHCNSFYHSILCSVRRSFNDIKRRLGSRVHASFLFLERPFFNLDVELSIPSIVAQPSLSIVQDAINETGRLVLRATKSLKVIASSSSNNKSETYYDRIAADRVIVQSVLLLAGSVEGSRRTVLEYLQGFQRFQFLWVEDKLAAYSSFVKSKPDLFHYEEQFMKFSRIEADIKAIAPMHNIGCISLRTQSLKYSLIAETLAWKSMFARKLHAKAKEEMDSLVSFINTNVEWLSKEVSTIEDVGMSLQWLRDLQSKESDIEQQIVPIENMYNILTKHEVRIPKEEAETLMNLRKMWDRAIEMGHERSSRLSSLQAGFRREIVKSVKSFSLEVIQFCNDYDMNGPMLAGLANAEAMERLKKYQVLYSEKEARMRSLQEREEMFGLNVTFYKDLDRVRQEIELFNSLYTLNARVEEHISHFSESLWNEVQGQIPFLESSLESFAHELESLPAILRDWSAYKSLRSTIRDTLAAVPVLSLLSHRAIQRRHWVQIMNTGGQQVSLWNLDPGSMKLKQILNLNLTSIQGDIDDICESAKKEQEMEDKVSSLSEQWNDRQLLFSDYNGGKSSILDPHGITELMETLDVSINDLLAISGSKTAEAISEDIETWLAKLSEVSEVMEMWNHAQSMWIHMEPIFSDGNISLELPNDAKRFAKIDLNYSRLMSRALHNRNVVNSCTSDHQIKSLLPHLTEQLEQCQKSLVNFLERKRDAFPRFFFVSDNILLTLLSEQESSSSLEQNLSTMFCGIRGFVSEGSESGGREITGVISRNVSDEESVLLSNPVSHNSKFELLLRDVLSETQVSLRQAVHSAIKKGVAYVLSDLLDNFQDQVCTLALHVHWTQDTIHALSRAKTEKNLMNAANKRNVNNVVELTKLLNSSLTSLLRVKVQNLLLLQLYLKTCFEEMFNLKVSSPDDFLFLRHVNVFFMSSDEALDVSIAGIRLRYGNEYLGLNNRVVVTPTTDRCFVSFCLCLSSLSCNHFVGAAGSGKKTTIREFARFCGRFFVFFNCSELVDISYMERCFKGVLKSGSYGCLLHIDKTLASVLSVSSQYLFDFLQTFRARQALSLEDSLAGAKKQPDAAMFFTSAVLPGGASLPHVLPSLQHHLRTFMAVSPDKQGILDVKLASLGVEEHLKLARKLNVLSDLFPCVINRVEYVPIISMRNLIAICNKVGKFKQEGLHRSDTISLLVAIKENVLSCLHTSDKMLVMGLLADLFPGQEVDVPYSQDLLQLKDGIVNHLTKEKMDKQPLWIEKILNIYDGISTRLGVVVIGQSGLGKTSMISTLAQVLSNQENPHKVAIQRMFSKSQDVSQMFGHFCPSTGKWLDGTFSFLWKRSTYQNGFNTWICLDGSIDDSWVEQLGSTLSGFQVLNLSNGDRIPAKVGTNLIFETDSLQNASPSFLSSTCVAYVSSSALPWRSVVNKWIEERNTDERTLLRSLFDRYLDQVLHFFKMQCSRTMVTFDNYVPLAITRYFDCACKYLDFRWDSSGEPFLEKVFIFCLCWAFGGVMEPGDRVKFGQFLHTMTDLLPTVPFGDTLFDFFPDDNRMDWEHWKTRVKEWNYQKLVLQELFVPSIETVRSDYLLKFLSTKKMNVLITGTPGCGKSTLMQRYLSSHDSDKFIWSYMSLCPSSTVESLLESLHFIIEKKQGRTYLPENGKACTVFVDDISLTPVDPWGEQKLCELLRQLMIDNGYYSHELPSEWRTLIGINYLAAMSHPAHTQKDISVRMKAQFVAMSLGSTSDTSVNQIYSRVLERVYKKRKARDELLAIAKKLPEMTSSLLQHVRSNLIVRNKNPLHTFNFHDMIAIFTGVLRCHPEDMESCNVLVRLWQHECERTLKDKLEDEHERDIVAAGVKSVLDTFSMSSHLKDGSTSGEHCLFGVLGNGKRSYCHVSDMEKLTEDVEMCMEANGFSRELFDDVINQMLRIARAIGIPRKSIMLVSLPGSGRKWISRLAARMLSSDVVEVDSTHNLEETILTCYKTAGLEAKPVTVIVEDAVFGDTMCSETLNQLLSHGRYPSRISRVELQNFSELIQKAIKNESHTLFSNRQLLRMLECRAWDNLHLVFCFDQYERLLKACNEVPAIPKSCYVDVFLPWKPETARQVAFSQLRDLQLDFQADPEVISAYVAGAHTLVLRKSKEYEKKVRRELHVGPGLFLSYLDTFKRIFRNQVQFMSKKMERTHGTLKKLRDAGFHVAELKSRLKDRSMELADAQAESAGMLQDISDIVKQAERMKATLMTAKNRLAEQSQMLQQEREGLQKDLDYATPFISEAFEAAKSIPPEEVKSLAGNKNPPFTTRLIFDTVLIALARPLRPVEVIDGKLYRDSYLYVADLLGDEQLLEKLVKTCESKINGETAELLMPYLENKEFRNASAKVSSNLLLLVSSWVQNLVRYYQTIDRSSVKKSRIASLEESVEVLGMQVKEIQSELDVVQEELDKFQDNFDDSLKNKQAVEKDESTLQQKLSISTSLLTNLQRERIQWMNDLEERKNEMKKLAGDCGIASAMMVYLGPFSKDARTEIMQSLSSWCHECEIEFSHELHVPKFFTTQNEISSWFLQGLPCDEFSIQNGILTWYCSKPPVLIDPQEQCVTWLRGKLDPLVVHGAAYEHSMHKIESSVVLGRELVIVGMEVDFPRSLLSLVQNLNAYKRTSETKCSLLGKEVDIHSNFRLFLVTNAKRAGFKPHMFDKGTVIDFSITFSGLEDQILNTVLREENATLYQEKFQLMRRINDLREKVDEMDEVLVEEISRLDGNLLDDQPFMQSLELKIATLHETEEELSAAEEQEADVTSKCDEYRSLATRGAHLYTAVSDMAEVNPSYVTNCSIFHQVFTSAFPERERIMSFDSRLSSLLQHSTDAVTSFFSGGYDSKHRMIFMLLVALKIALGEQEHAEPDYLLCLAGCGSSLEISLGPKKHAAWISDAAWLNCVFLSERIPKFQNLLESLHKSNSAWKGWYEKESPETDASVDPELDLLHRLLLVRAMREDRLWFACDLFVRQTVGASRSRGFTELNLEESVRYTSPRTPILLFTAKHEDSIDLATEFSRSKGRSLNVHAFGEEELGEAEGQIKQAASRSSWLLLHHCDSNQPLMRLVETFLLSSEGSWDPDFRLWLTVSERSRVPQELARISVKVSRDRPKSIRDSISLFRPSSLPLGPSSTEGSRRVWDTFKTRWLLCFAILQQRGKFSSSSWNSQLDLEATDWKYSSSVLEDFCSSFQDRYGLREMVMRMKELVEQHLVGSKQQDEVDRKVLATYLDRFLVENLSSQQVAELLQDPASSEVPFDHMLDLLPPSDAAAQFGLSSYHDQAYRVKLADQLMEGMKLLTTPAEEEQDVEEVEEVVRDIATNMLAKVPSPWNTEQVKLSTKGKFSRAAITIFFNQEIERMQRVLKLVRNTLQALLLSMSGTQQRNDRTRVLLNTLFEAMVPAEWLDVSWNVTSLGEWIANLMQRHDHLAKWMAKKSSNQYWLGGMFNPHGFLLAIKQEAVKKNLSAGWSLEDLSFDIQPASAASKRETHGQEQELSQGNAVILYGLFLEGASWSQRESGRLVDPPARTQLSDFPRLLLSVFREVSTSDPSADPSSHAGIRDTHGVIYMCPCYTGLRRSRESLLFMVPIYTEEPAMVARWTLRKVALVANKF</sequence>
<dbReference type="GO" id="GO:0007018">
    <property type="term" value="P:microtubule-based movement"/>
    <property type="evidence" value="ECO:0007669"/>
    <property type="project" value="InterPro"/>
</dbReference>
<dbReference type="Gene3D" id="1.10.8.710">
    <property type="match status" value="1"/>
</dbReference>
<dbReference type="Gene3D" id="3.20.180.20">
    <property type="entry name" value="Dynein heavy chain, N-terminal domain 2"/>
    <property type="match status" value="1"/>
</dbReference>
<dbReference type="EMBL" id="JH993057">
    <property type="protein sequence ID" value="EKX37595.1"/>
    <property type="molecule type" value="Genomic_DNA"/>
</dbReference>
<evidence type="ECO:0000256" key="11">
    <source>
        <dbReference type="ARBA" id="ARBA00023069"/>
    </source>
</evidence>
<dbReference type="InterPro" id="IPR043157">
    <property type="entry name" value="Dynein_AAA1S"/>
</dbReference>
<evidence type="ECO:0000259" key="16">
    <source>
        <dbReference type="SMART" id="SM00382"/>
    </source>
</evidence>
<evidence type="ECO:0000313" key="17">
    <source>
        <dbReference type="EMBL" id="EKX37595.1"/>
    </source>
</evidence>
<dbReference type="Pfam" id="PF03028">
    <property type="entry name" value="Dynein_heavy"/>
    <property type="match status" value="1"/>
</dbReference>
<evidence type="ECO:0000256" key="7">
    <source>
        <dbReference type="ARBA" id="ARBA00022741"/>
    </source>
</evidence>
<dbReference type="Pfam" id="PF18198">
    <property type="entry name" value="AAA_lid_11"/>
    <property type="match status" value="1"/>
</dbReference>
<evidence type="ECO:0000256" key="6">
    <source>
        <dbReference type="ARBA" id="ARBA00022737"/>
    </source>
</evidence>
<dbReference type="InterPro" id="IPR035706">
    <property type="entry name" value="AAA_9"/>
</dbReference>
<evidence type="ECO:0000256" key="3">
    <source>
        <dbReference type="ARBA" id="ARBA00008887"/>
    </source>
</evidence>
<dbReference type="STRING" id="905079.L1IP49"/>
<dbReference type="InterPro" id="IPR013602">
    <property type="entry name" value="Dynein_heavy_linker"/>
</dbReference>
<dbReference type="GO" id="GO:0009507">
    <property type="term" value="C:chloroplast"/>
    <property type="evidence" value="ECO:0007669"/>
    <property type="project" value="UniProtKB-SubCell"/>
</dbReference>
<dbReference type="GO" id="GO:0005874">
    <property type="term" value="C:microtubule"/>
    <property type="evidence" value="ECO:0007669"/>
    <property type="project" value="UniProtKB-KW"/>
</dbReference>
<dbReference type="InterPro" id="IPR003593">
    <property type="entry name" value="AAA+_ATPase"/>
</dbReference>
<keyword evidence="19" id="KW-1185">Reference proteome</keyword>
<keyword evidence="9" id="KW-0243">Dynein</keyword>
<evidence type="ECO:0000256" key="5">
    <source>
        <dbReference type="ARBA" id="ARBA00022701"/>
    </source>
</evidence>
<dbReference type="InterPro" id="IPR024743">
    <property type="entry name" value="Dynein_HC_stalk"/>
</dbReference>